<feature type="chain" id="PRO_5038435481" evidence="1">
    <location>
        <begin position="25"/>
        <end position="297"/>
    </location>
</feature>
<protein>
    <submittedName>
        <fullName evidence="3">Osmoprotectant transport system substrate-binding protein</fullName>
    </submittedName>
</protein>
<comment type="caution">
    <text evidence="3">The sequence shown here is derived from an EMBL/GenBank/DDBJ whole genome shotgun (WGS) entry which is preliminary data.</text>
</comment>
<name>A0A543PAQ7_9ACTN</name>
<dbReference type="Proteomes" id="UP000319865">
    <property type="component" value="Unassembled WGS sequence"/>
</dbReference>
<sequence length="297" mass="31637">MRRRPAGLVAVLLLVLIAACGARPEEPTVPSGTVRFASYDFPENQILVEVYAEAARRAGVPVAVQHGIGTREVVAPALQQEVVDVVVDYLGTALLFARPAFPDLPETPEGMHAVLSRTLGGRGVLVLDIAQAEDQNGFAVTKAFAAEHGVNQLSDLVPLAPDLVFGGPPECPDRPLCLLGLQEVYGLDFGKVISMPSRAATVEALLSGSIHVGLLETTDARLAVAPVKLLVDDLALQPRENVVPLVRAAVADRWGARLTDALDDTSALLTTGDLVQLNRWVELDGLTPEEAADRWWG</sequence>
<dbReference type="SUPFAM" id="SSF53850">
    <property type="entry name" value="Periplasmic binding protein-like II"/>
    <property type="match status" value="1"/>
</dbReference>
<accession>A0A543PAQ7</accession>
<reference evidence="3 4" key="1">
    <citation type="submission" date="2019-06" db="EMBL/GenBank/DDBJ databases">
        <title>Sequencing the genomes of 1000 actinobacteria strains.</title>
        <authorList>
            <person name="Klenk H.-P."/>
        </authorList>
    </citation>
    <scope>NUCLEOTIDE SEQUENCE [LARGE SCALE GENOMIC DNA]</scope>
    <source>
        <strain evidence="3 4">DSM 46837</strain>
    </source>
</reference>
<dbReference type="GO" id="GO:0043190">
    <property type="term" value="C:ATP-binding cassette (ABC) transporter complex"/>
    <property type="evidence" value="ECO:0007669"/>
    <property type="project" value="InterPro"/>
</dbReference>
<dbReference type="Gene3D" id="3.40.190.10">
    <property type="entry name" value="Periplasmic binding protein-like II"/>
    <property type="match status" value="1"/>
</dbReference>
<evidence type="ECO:0000313" key="4">
    <source>
        <dbReference type="Proteomes" id="UP000319865"/>
    </source>
</evidence>
<dbReference type="CDD" id="cd13606">
    <property type="entry name" value="PBP2_ProX_like"/>
    <property type="match status" value="1"/>
</dbReference>
<feature type="domain" description="ABC-type glycine betaine transport system substrate-binding" evidence="2">
    <location>
        <begin position="33"/>
        <end position="296"/>
    </location>
</feature>
<gene>
    <name evidence="3" type="ORF">FHU33_0528</name>
</gene>
<dbReference type="OrthoDB" id="9781705at2"/>
<proteinExistence type="predicted"/>
<evidence type="ECO:0000256" key="1">
    <source>
        <dbReference type="SAM" id="SignalP"/>
    </source>
</evidence>
<dbReference type="Gene3D" id="3.40.190.120">
    <property type="entry name" value="Osmoprotection protein (prox), domain 2"/>
    <property type="match status" value="1"/>
</dbReference>
<dbReference type="RefSeq" id="WP_142023931.1">
    <property type="nucleotide sequence ID" value="NZ_VFQE01000001.1"/>
</dbReference>
<dbReference type="InterPro" id="IPR007210">
    <property type="entry name" value="ABC_Gly_betaine_transp_sub-bd"/>
</dbReference>
<evidence type="ECO:0000259" key="2">
    <source>
        <dbReference type="Pfam" id="PF04069"/>
    </source>
</evidence>
<dbReference type="GO" id="GO:0022857">
    <property type="term" value="F:transmembrane transporter activity"/>
    <property type="evidence" value="ECO:0007669"/>
    <property type="project" value="InterPro"/>
</dbReference>
<dbReference type="AlphaFoldDB" id="A0A543PAQ7"/>
<evidence type="ECO:0000313" key="3">
    <source>
        <dbReference type="EMBL" id="TQN41168.1"/>
    </source>
</evidence>
<keyword evidence="1" id="KW-0732">Signal</keyword>
<keyword evidence="4" id="KW-1185">Reference proteome</keyword>
<organism evidence="3 4">
    <name type="scientific">Blastococcus colisei</name>
    <dbReference type="NCBI Taxonomy" id="1564162"/>
    <lineage>
        <taxon>Bacteria</taxon>
        <taxon>Bacillati</taxon>
        <taxon>Actinomycetota</taxon>
        <taxon>Actinomycetes</taxon>
        <taxon>Geodermatophilales</taxon>
        <taxon>Geodermatophilaceae</taxon>
        <taxon>Blastococcus</taxon>
    </lineage>
</organism>
<dbReference type="EMBL" id="VFQE01000001">
    <property type="protein sequence ID" value="TQN41168.1"/>
    <property type="molecule type" value="Genomic_DNA"/>
</dbReference>
<dbReference type="PROSITE" id="PS51257">
    <property type="entry name" value="PROKAR_LIPOPROTEIN"/>
    <property type="match status" value="1"/>
</dbReference>
<feature type="signal peptide" evidence="1">
    <location>
        <begin position="1"/>
        <end position="24"/>
    </location>
</feature>
<dbReference type="Pfam" id="PF04069">
    <property type="entry name" value="OpuAC"/>
    <property type="match status" value="1"/>
</dbReference>